<sequence>MADRTALYYYAYVGFALGVAVYFLYMTLGQYVAPSFTIAGQSINEAELVAAVYAAATIVVVYLRYVEEQRRAAEEAARAQPKKAAGGRKRRGK</sequence>
<evidence type="ECO:0000313" key="2">
    <source>
        <dbReference type="Proteomes" id="UP000033636"/>
    </source>
</evidence>
<proteinExistence type="predicted"/>
<accession>A0ACC6V2V0</accession>
<dbReference type="EMBL" id="JZWT02000017">
    <property type="protein sequence ID" value="MFB6490960.1"/>
    <property type="molecule type" value="Genomic_DNA"/>
</dbReference>
<name>A0ACC6V2V0_9CREN</name>
<reference evidence="1" key="1">
    <citation type="submission" date="2024-07" db="EMBL/GenBank/DDBJ databases">
        <title>Metagenome and Metagenome-Assembled Genomes of Archaea from a hot spring from the geothermal field of Los Azufres, Mexico.</title>
        <authorList>
            <person name="Marin-Paredes R."/>
            <person name="Martinez-Romero E."/>
            <person name="Servin-Garciduenas L.E."/>
        </authorList>
    </citation>
    <scope>NUCLEOTIDE SEQUENCE</scope>
</reference>
<gene>
    <name evidence="1" type="ORF">TU35_006930</name>
</gene>
<dbReference type="Proteomes" id="UP000033636">
    <property type="component" value="Unassembled WGS sequence"/>
</dbReference>
<organism evidence="1 2">
    <name type="scientific">Thermoproteus sp. AZ2</name>
    <dbReference type="NCBI Taxonomy" id="1609232"/>
    <lineage>
        <taxon>Archaea</taxon>
        <taxon>Thermoproteota</taxon>
        <taxon>Thermoprotei</taxon>
        <taxon>Thermoproteales</taxon>
        <taxon>Thermoproteaceae</taxon>
        <taxon>Thermoproteus</taxon>
    </lineage>
</organism>
<evidence type="ECO:0000313" key="1">
    <source>
        <dbReference type="EMBL" id="MFB6490960.1"/>
    </source>
</evidence>
<protein>
    <submittedName>
        <fullName evidence="1">Uncharacterized protein</fullName>
    </submittedName>
</protein>
<comment type="caution">
    <text evidence="1">The sequence shown here is derived from an EMBL/GenBank/DDBJ whole genome shotgun (WGS) entry which is preliminary data.</text>
</comment>